<dbReference type="SUPFAM" id="SSF52540">
    <property type="entry name" value="P-loop containing nucleoside triphosphate hydrolases"/>
    <property type="match status" value="1"/>
</dbReference>
<sequence length="233" mass="24548">MRMIISMHTALPPRSPARLLSAPATEPIVGLFGIVVRRHDGRELLRVDELSVHAGDRLAVTGPSGAGKTLLLRVLAGRLPAGLTETGRRLGHPGRIATIPQRGLDALHPLVPIERQLSGVTRSSREKTREVLAAVGLDAARIGARRPAELSGGQAQRAAIALAVLSEAPIVIADEPTSALDHETRDLILGVLARVLAPTQALVLSTHDPQVAVALGATRVRVEAGIVLDRQPS</sequence>
<dbReference type="PROSITE" id="PS50893">
    <property type="entry name" value="ABC_TRANSPORTER_2"/>
    <property type="match status" value="1"/>
</dbReference>
<dbReference type="InterPro" id="IPR015854">
    <property type="entry name" value="ABC_transpr_LolD-like"/>
</dbReference>
<dbReference type="InterPro" id="IPR017871">
    <property type="entry name" value="ABC_transporter-like_CS"/>
</dbReference>
<name>A0ABU0TPG1_MICTR</name>
<evidence type="ECO:0000259" key="3">
    <source>
        <dbReference type="PROSITE" id="PS50893"/>
    </source>
</evidence>
<evidence type="ECO:0000256" key="1">
    <source>
        <dbReference type="ARBA" id="ARBA00022741"/>
    </source>
</evidence>
<dbReference type="GO" id="GO:0005524">
    <property type="term" value="F:ATP binding"/>
    <property type="evidence" value="ECO:0007669"/>
    <property type="project" value="UniProtKB-KW"/>
</dbReference>
<dbReference type="InterPro" id="IPR003593">
    <property type="entry name" value="AAA+_ATPase"/>
</dbReference>
<evidence type="ECO:0000313" key="4">
    <source>
        <dbReference type="EMBL" id="MDQ1121556.1"/>
    </source>
</evidence>
<gene>
    <name evidence="4" type="ORF">QE412_000129</name>
</gene>
<comment type="caution">
    <text evidence="4">The sequence shown here is derived from an EMBL/GenBank/DDBJ whole genome shotgun (WGS) entry which is preliminary data.</text>
</comment>
<evidence type="ECO:0000256" key="2">
    <source>
        <dbReference type="ARBA" id="ARBA00022840"/>
    </source>
</evidence>
<keyword evidence="1" id="KW-0547">Nucleotide-binding</keyword>
<organism evidence="4 5">
    <name type="scientific">Microbacterium trichothecenolyticum</name>
    <name type="common">Aureobacterium trichothecenolyticum</name>
    <dbReference type="NCBI Taxonomy" id="69370"/>
    <lineage>
        <taxon>Bacteria</taxon>
        <taxon>Bacillati</taxon>
        <taxon>Actinomycetota</taxon>
        <taxon>Actinomycetes</taxon>
        <taxon>Micrococcales</taxon>
        <taxon>Microbacteriaceae</taxon>
        <taxon>Microbacterium</taxon>
    </lineage>
</organism>
<accession>A0ABU0TPG1</accession>
<dbReference type="PROSITE" id="PS00211">
    <property type="entry name" value="ABC_TRANSPORTER_1"/>
    <property type="match status" value="1"/>
</dbReference>
<dbReference type="InterPro" id="IPR003439">
    <property type="entry name" value="ABC_transporter-like_ATP-bd"/>
</dbReference>
<dbReference type="SMART" id="SM00382">
    <property type="entry name" value="AAA"/>
    <property type="match status" value="1"/>
</dbReference>
<proteinExistence type="predicted"/>
<dbReference type="EMBL" id="JAUTBF010000001">
    <property type="protein sequence ID" value="MDQ1121556.1"/>
    <property type="molecule type" value="Genomic_DNA"/>
</dbReference>
<dbReference type="Proteomes" id="UP001226691">
    <property type="component" value="Unassembled WGS sequence"/>
</dbReference>
<keyword evidence="2 4" id="KW-0067">ATP-binding</keyword>
<dbReference type="InterPro" id="IPR027417">
    <property type="entry name" value="P-loop_NTPase"/>
</dbReference>
<reference evidence="4 5" key="1">
    <citation type="submission" date="2023-07" db="EMBL/GenBank/DDBJ databases">
        <title>Functional and genomic diversity of the sorghum phyllosphere microbiome.</title>
        <authorList>
            <person name="Shade A."/>
        </authorList>
    </citation>
    <scope>NUCLEOTIDE SEQUENCE [LARGE SCALE GENOMIC DNA]</scope>
    <source>
        <strain evidence="4 5">SORGH_AS_1207</strain>
    </source>
</reference>
<dbReference type="Gene3D" id="3.40.50.300">
    <property type="entry name" value="P-loop containing nucleotide triphosphate hydrolases"/>
    <property type="match status" value="1"/>
</dbReference>
<dbReference type="Pfam" id="PF00005">
    <property type="entry name" value="ABC_tran"/>
    <property type="match status" value="1"/>
</dbReference>
<dbReference type="PANTHER" id="PTHR24220">
    <property type="entry name" value="IMPORT ATP-BINDING PROTEIN"/>
    <property type="match status" value="1"/>
</dbReference>
<evidence type="ECO:0000313" key="5">
    <source>
        <dbReference type="Proteomes" id="UP001226691"/>
    </source>
</evidence>
<feature type="domain" description="ABC transporter" evidence="3">
    <location>
        <begin position="29"/>
        <end position="232"/>
    </location>
</feature>
<keyword evidence="5" id="KW-1185">Reference proteome</keyword>
<protein>
    <submittedName>
        <fullName evidence="4">Peptide/nickel transport system ATP-binding protein</fullName>
    </submittedName>
</protein>